<reference evidence="2 3" key="1">
    <citation type="submission" date="2016-07" db="EMBL/GenBank/DDBJ databases">
        <title>Characterization of isolates of Eisenbergiella tayi derived from blood cultures, using whole genome sequencing.</title>
        <authorList>
            <person name="Burdz T."/>
            <person name="Wiebe D."/>
            <person name="Huynh C."/>
            <person name="Bernard K."/>
        </authorList>
    </citation>
    <scope>NUCLEOTIDE SEQUENCE [LARGE SCALE GENOMIC DNA]</scope>
    <source>
        <strain evidence="2 3">NML 110608</strain>
    </source>
</reference>
<dbReference type="EMBL" id="MCGH01000002">
    <property type="protein sequence ID" value="ODM06719.1"/>
    <property type="molecule type" value="Genomic_DNA"/>
</dbReference>
<organism evidence="2 3">
    <name type="scientific">Eisenbergiella tayi</name>
    <dbReference type="NCBI Taxonomy" id="1432052"/>
    <lineage>
        <taxon>Bacteria</taxon>
        <taxon>Bacillati</taxon>
        <taxon>Bacillota</taxon>
        <taxon>Clostridia</taxon>
        <taxon>Lachnospirales</taxon>
        <taxon>Lachnospiraceae</taxon>
        <taxon>Eisenbergiella</taxon>
    </lineage>
</organism>
<proteinExistence type="predicted"/>
<evidence type="ECO:0000313" key="2">
    <source>
        <dbReference type="EMBL" id="ODM06719.1"/>
    </source>
</evidence>
<accession>A0A1E3ADK4</accession>
<dbReference type="Pfam" id="PF25164">
    <property type="entry name" value="CoiA_N"/>
    <property type="match status" value="1"/>
</dbReference>
<name>A0A1E3ADK4_9FIRM</name>
<dbReference type="RefSeq" id="WP_069152557.1">
    <property type="nucleotide sequence ID" value="NZ_MCGH01000002.1"/>
</dbReference>
<dbReference type="Proteomes" id="UP000094067">
    <property type="component" value="Unassembled WGS sequence"/>
</dbReference>
<sequence>MLLRKSTGIPGEAGSERESGIEAGMYECAEAVYQNEIWRAASLKDENGNYKQELRLKMKKESQKHCFSCPECGESLILNAGNIRQPYFSHYAGSDCVLTSKEQAERNQLMRQAMLLLAQNSFPDAEIREYALLKGKMRSQLLVMLPDSKIALNYVSDFVKLGRLEDKIACMKEKGIKPVWFTPFRIAGREKLTTAEYLISAEQPVLKSIDWLNKLIYMKEYDADTDKVLWEECYSFAELRLDEEGEFVCREQIEPDESILQQRRHQEMLEEKLEEERRLRLECGRNAAACLFRQKEASFAVYEPDQVVLRISKEEYLQQEYAYGQDFFMKAFDEYWVLKKLKGGSRERRAAAAVRERFLEYADYELQYARKGEEKGLFLGKVLQILEEVRDSREWLAAGS</sequence>
<comment type="caution">
    <text evidence="2">The sequence shown here is derived from an EMBL/GenBank/DDBJ whole genome shotgun (WGS) entry which is preliminary data.</text>
</comment>
<evidence type="ECO:0000313" key="3">
    <source>
        <dbReference type="Proteomes" id="UP000094067"/>
    </source>
</evidence>
<evidence type="ECO:0000259" key="1">
    <source>
        <dbReference type="Pfam" id="PF25164"/>
    </source>
</evidence>
<gene>
    <name evidence="2" type="ORF">BEI61_02609</name>
</gene>
<feature type="domain" description="Competence protein CoiA-like N-terminal" evidence="1">
    <location>
        <begin position="57"/>
        <end position="97"/>
    </location>
</feature>
<dbReference type="AlphaFoldDB" id="A0A1E3ADK4"/>
<protein>
    <submittedName>
        <fullName evidence="2">Competence protein CoiA-like family protein</fullName>
    </submittedName>
</protein>
<dbReference type="InterPro" id="IPR057253">
    <property type="entry name" value="CoiA-like_N"/>
</dbReference>